<evidence type="ECO:0000259" key="5">
    <source>
        <dbReference type="Pfam" id="PF13600"/>
    </source>
</evidence>
<evidence type="ECO:0000256" key="1">
    <source>
        <dbReference type="SAM" id="Coils"/>
    </source>
</evidence>
<feature type="signal peptide" evidence="2">
    <location>
        <begin position="1"/>
        <end position="18"/>
    </location>
</feature>
<accession>A0A9E7D1T3</accession>
<dbReference type="SUPFAM" id="SSF56935">
    <property type="entry name" value="Porins"/>
    <property type="match status" value="1"/>
</dbReference>
<dbReference type="Pfam" id="PF13598">
    <property type="entry name" value="DUF4139"/>
    <property type="match status" value="1"/>
</dbReference>
<dbReference type="Pfam" id="PF13600">
    <property type="entry name" value="DUF4140"/>
    <property type="match status" value="1"/>
</dbReference>
<dbReference type="AlphaFoldDB" id="A0A9E7D1T3"/>
<dbReference type="Gene3D" id="2.170.130.10">
    <property type="entry name" value="TonB-dependent receptor, plug domain"/>
    <property type="match status" value="1"/>
</dbReference>
<feature type="chain" id="PRO_5038790838" evidence="2">
    <location>
        <begin position="19"/>
        <end position="685"/>
    </location>
</feature>
<sequence>MKNIFLLILLLTHSFLFSNEKGTPSTIEKVVVYLNGAQIIRTSTLSLKSGTTVIIFNDLSPNIDENSIQVSGLGDVSILSLQYDINYLEKKKESDEIENLITRIKLFEKKIAYQKNRIKGLQEEKTLLVSNRKLVNETHTVSLVKIQEFSKYYRSQVETIHNAVFEAEQTIDSLENELGALKKQLEKFKNHNKEKRGEITLNLDAPVNANIHLKLKYNVSSAGWFPVYDIKTQSIDHPLSLHYRAHVYQKTGTDWENTKIVLSTKDPTINNENPELNTHFLNFINKYSAKSLTNPVRRNPYRYNPMVKRVAGKVLDETGMPLPGANVIIKGTSTGTLTNFEGEYEIEINEGNTLVFSYIGFLTEELPVYSSIMNIKLKEDYEALEEVVVTGYGINKKRNPKGSLASNLGGKAPGITIRGSSTTKMDKTPFYIVDGMMVDDISYLDENEIVTIETLDDTASSMYGSQAENGVIVITTKGYTINKNIITKEFNIKKPYNIASAKDVTVIDIDKFDIPAEYRYLAAPVINENVFLLAEISNWENFDLLPGEANIYFDGSYAGKTFIDPLKVEKKLKVSLGADPNIIVSRRQLNNFKDKNFTGSLTIINKTYELVLKNNKPHSVEISLLDRIPVSQNKEIKVDDIEYSNAYYDDKKGIVKWKITLQPSEGAKKTLSYEVKYPKWKKINL</sequence>
<protein>
    <submittedName>
        <fullName evidence="6">Mucoidy inhibitor MuiA family protein</fullName>
    </submittedName>
</protein>
<dbReference type="InterPro" id="IPR037291">
    <property type="entry name" value="DUF4139"/>
</dbReference>
<dbReference type="InterPro" id="IPR011935">
    <property type="entry name" value="CHP02231"/>
</dbReference>
<feature type="coiled-coil region" evidence="1">
    <location>
        <begin position="157"/>
        <end position="198"/>
    </location>
</feature>
<reference evidence="6" key="1">
    <citation type="submission" date="2022-03" db="EMBL/GenBank/DDBJ databases">
        <title>Description of Abyssus ytuae gen. nov., sp. nov., a novel member of the family Flavobacteriaceae isolated from the sediment of Mariana Trench.</title>
        <authorList>
            <person name="Zhang J."/>
            <person name="Xu X."/>
        </authorList>
    </citation>
    <scope>NUCLEOTIDE SEQUENCE</scope>
    <source>
        <strain evidence="6">MT3330</strain>
    </source>
</reference>
<evidence type="ECO:0000313" key="7">
    <source>
        <dbReference type="Proteomes" id="UP000831290"/>
    </source>
</evidence>
<evidence type="ECO:0000256" key="2">
    <source>
        <dbReference type="SAM" id="SignalP"/>
    </source>
</evidence>
<dbReference type="KEGG" id="fbm:MQE35_17095"/>
<dbReference type="EMBL" id="CP094358">
    <property type="protein sequence ID" value="UOB17438.1"/>
    <property type="molecule type" value="Genomic_DNA"/>
</dbReference>
<dbReference type="Pfam" id="PF13715">
    <property type="entry name" value="CarbopepD_reg_2"/>
    <property type="match status" value="1"/>
</dbReference>
<dbReference type="RefSeq" id="WP_255842893.1">
    <property type="nucleotide sequence ID" value="NZ_CP094358.1"/>
</dbReference>
<dbReference type="SUPFAM" id="SSF49464">
    <property type="entry name" value="Carboxypeptidase regulatory domain-like"/>
    <property type="match status" value="1"/>
</dbReference>
<dbReference type="InterPro" id="IPR025554">
    <property type="entry name" value="DUF4140"/>
</dbReference>
<feature type="domain" description="TonB-dependent receptor plug" evidence="3">
    <location>
        <begin position="404"/>
        <end position="471"/>
    </location>
</feature>
<organism evidence="6 7">
    <name type="scientific">Abyssalbus ytuae</name>
    <dbReference type="NCBI Taxonomy" id="2926907"/>
    <lineage>
        <taxon>Bacteria</taxon>
        <taxon>Pseudomonadati</taxon>
        <taxon>Bacteroidota</taxon>
        <taxon>Flavobacteriia</taxon>
        <taxon>Flavobacteriales</taxon>
        <taxon>Flavobacteriaceae</taxon>
        <taxon>Abyssalbus</taxon>
    </lineage>
</organism>
<feature type="domain" description="DUF4140" evidence="5">
    <location>
        <begin position="30"/>
        <end position="128"/>
    </location>
</feature>
<name>A0A9E7D1T3_9FLAO</name>
<dbReference type="InterPro" id="IPR008969">
    <property type="entry name" value="CarboxyPept-like_regulatory"/>
</dbReference>
<evidence type="ECO:0000259" key="4">
    <source>
        <dbReference type="Pfam" id="PF13598"/>
    </source>
</evidence>
<proteinExistence type="predicted"/>
<dbReference type="Proteomes" id="UP000831290">
    <property type="component" value="Chromosome"/>
</dbReference>
<dbReference type="InterPro" id="IPR037066">
    <property type="entry name" value="Plug_dom_sf"/>
</dbReference>
<feature type="coiled-coil region" evidence="1">
    <location>
        <begin position="90"/>
        <end position="124"/>
    </location>
</feature>
<keyword evidence="7" id="KW-1185">Reference proteome</keyword>
<dbReference type="NCBIfam" id="TIGR02231">
    <property type="entry name" value="mucoidy inhibitor MuiA family protein"/>
    <property type="match status" value="2"/>
</dbReference>
<keyword evidence="2" id="KW-0732">Signal</keyword>
<dbReference type="PANTHER" id="PTHR31005">
    <property type="entry name" value="DUF4139 DOMAIN-CONTAINING PROTEIN"/>
    <property type="match status" value="1"/>
</dbReference>
<dbReference type="InterPro" id="IPR012910">
    <property type="entry name" value="Plug_dom"/>
</dbReference>
<dbReference type="Pfam" id="PF07715">
    <property type="entry name" value="Plug"/>
    <property type="match status" value="1"/>
</dbReference>
<evidence type="ECO:0000313" key="6">
    <source>
        <dbReference type="EMBL" id="UOB17438.1"/>
    </source>
</evidence>
<keyword evidence="1" id="KW-0175">Coiled coil</keyword>
<evidence type="ECO:0000259" key="3">
    <source>
        <dbReference type="Pfam" id="PF07715"/>
    </source>
</evidence>
<dbReference type="PANTHER" id="PTHR31005:SF8">
    <property type="entry name" value="DUF4139 DOMAIN-CONTAINING PROTEIN"/>
    <property type="match status" value="1"/>
</dbReference>
<feature type="domain" description="DUF4139" evidence="4">
    <location>
        <begin position="213"/>
        <end position="679"/>
    </location>
</feature>
<dbReference type="Gene3D" id="2.60.40.1120">
    <property type="entry name" value="Carboxypeptidase-like, regulatory domain"/>
    <property type="match status" value="1"/>
</dbReference>
<gene>
    <name evidence="6" type="ORF">MQE35_17095</name>
</gene>